<feature type="transmembrane region" description="Helical" evidence="5">
    <location>
        <begin position="12"/>
        <end position="44"/>
    </location>
</feature>
<feature type="transmembrane region" description="Helical" evidence="5">
    <location>
        <begin position="56"/>
        <end position="73"/>
    </location>
</feature>
<evidence type="ECO:0000313" key="7">
    <source>
        <dbReference type="EMBL" id="MFC3914845.1"/>
    </source>
</evidence>
<reference evidence="8" key="1">
    <citation type="journal article" date="2019" name="Int. J. Syst. Evol. Microbiol.">
        <title>The Global Catalogue of Microorganisms (GCM) 10K type strain sequencing project: providing services to taxonomists for standard genome sequencing and annotation.</title>
        <authorList>
            <consortium name="The Broad Institute Genomics Platform"/>
            <consortium name="The Broad Institute Genome Sequencing Center for Infectious Disease"/>
            <person name="Wu L."/>
            <person name="Ma J."/>
        </authorList>
    </citation>
    <scope>NUCLEOTIDE SEQUENCE [LARGE SCALE GENOMIC DNA]</scope>
    <source>
        <strain evidence="8">CCUG 54939</strain>
    </source>
</reference>
<dbReference type="PANTHER" id="PTHR33507">
    <property type="entry name" value="INNER MEMBRANE PROTEIN YBBJ"/>
    <property type="match status" value="1"/>
</dbReference>
<organism evidence="7 8">
    <name type="scientific">Pseudaeromonas sharmana</name>
    <dbReference type="NCBI Taxonomy" id="328412"/>
    <lineage>
        <taxon>Bacteria</taxon>
        <taxon>Pseudomonadati</taxon>
        <taxon>Pseudomonadota</taxon>
        <taxon>Gammaproteobacteria</taxon>
        <taxon>Aeromonadales</taxon>
        <taxon>Aeromonadaceae</taxon>
        <taxon>Pseudaeromonas</taxon>
    </lineage>
</organism>
<dbReference type="SUPFAM" id="SSF141322">
    <property type="entry name" value="NfeD domain-like"/>
    <property type="match status" value="1"/>
</dbReference>
<keyword evidence="3 5" id="KW-1133">Transmembrane helix</keyword>
<accession>A0ABV8CRK0</accession>
<protein>
    <submittedName>
        <fullName evidence="7">NfeD family protein</fullName>
    </submittedName>
</protein>
<keyword evidence="8" id="KW-1185">Reference proteome</keyword>
<evidence type="ECO:0000313" key="8">
    <source>
        <dbReference type="Proteomes" id="UP001595692"/>
    </source>
</evidence>
<comment type="subcellular location">
    <subcellularLocation>
        <location evidence="1">Membrane</location>
        <topology evidence="1">Multi-pass membrane protein</topology>
    </subcellularLocation>
</comment>
<comment type="caution">
    <text evidence="7">The sequence shown here is derived from an EMBL/GenBank/DDBJ whole genome shotgun (WGS) entry which is preliminary data.</text>
</comment>
<dbReference type="PANTHER" id="PTHR33507:SF3">
    <property type="entry name" value="INNER MEMBRANE PROTEIN YBBJ"/>
    <property type="match status" value="1"/>
</dbReference>
<evidence type="ECO:0000256" key="5">
    <source>
        <dbReference type="SAM" id="Phobius"/>
    </source>
</evidence>
<sequence>MELLTQMSAMHWLILGGVLLILELLGTAGYLLWLGAAAIAVAAATAIGNVSWHGQWLLFALLALLFTAGWWRWQRQRSRMQDVATPLNQRLQHYVGRDVLLLEPVQQGRSRVKLDDTVWSVRCEQPLAAGSQVRIIAVDGTLLTVSALTTD</sequence>
<proteinExistence type="predicted"/>
<keyword evidence="4 5" id="KW-0472">Membrane</keyword>
<dbReference type="InterPro" id="IPR052165">
    <property type="entry name" value="Membrane_assoc_protease"/>
</dbReference>
<dbReference type="Proteomes" id="UP001595692">
    <property type="component" value="Unassembled WGS sequence"/>
</dbReference>
<evidence type="ECO:0000256" key="1">
    <source>
        <dbReference type="ARBA" id="ARBA00004141"/>
    </source>
</evidence>
<gene>
    <name evidence="7" type="ORF">ACFOSS_15455</name>
</gene>
<name>A0ABV8CRK0_9GAMM</name>
<evidence type="ECO:0000256" key="3">
    <source>
        <dbReference type="ARBA" id="ARBA00022989"/>
    </source>
</evidence>
<dbReference type="Pfam" id="PF01957">
    <property type="entry name" value="NfeD"/>
    <property type="match status" value="1"/>
</dbReference>
<dbReference type="Gene3D" id="2.40.50.140">
    <property type="entry name" value="Nucleic acid-binding proteins"/>
    <property type="match status" value="1"/>
</dbReference>
<dbReference type="InterPro" id="IPR002810">
    <property type="entry name" value="NfeD-like_C"/>
</dbReference>
<dbReference type="EMBL" id="JBHSAF010000015">
    <property type="protein sequence ID" value="MFC3914845.1"/>
    <property type="molecule type" value="Genomic_DNA"/>
</dbReference>
<dbReference type="RefSeq" id="WP_377154266.1">
    <property type="nucleotide sequence ID" value="NZ_JBHSAF010000015.1"/>
</dbReference>
<evidence type="ECO:0000256" key="4">
    <source>
        <dbReference type="ARBA" id="ARBA00023136"/>
    </source>
</evidence>
<dbReference type="InterPro" id="IPR012340">
    <property type="entry name" value="NA-bd_OB-fold"/>
</dbReference>
<evidence type="ECO:0000259" key="6">
    <source>
        <dbReference type="Pfam" id="PF01957"/>
    </source>
</evidence>
<feature type="domain" description="NfeD-like C-terminal" evidence="6">
    <location>
        <begin position="93"/>
        <end position="145"/>
    </location>
</feature>
<evidence type="ECO:0000256" key="2">
    <source>
        <dbReference type="ARBA" id="ARBA00022692"/>
    </source>
</evidence>
<keyword evidence="2 5" id="KW-0812">Transmembrane</keyword>